<name>A0A1H6EH67_9ACTN</name>
<gene>
    <name evidence="3" type="ORF">SAMN05444920_110266</name>
</gene>
<keyword evidence="1" id="KW-0723">Serine/threonine-protein kinase</keyword>
<dbReference type="PANTHER" id="PTHR35526">
    <property type="entry name" value="ANTI-SIGMA-F FACTOR RSBW-RELATED"/>
    <property type="match status" value="1"/>
</dbReference>
<dbReference type="SUPFAM" id="SSF55874">
    <property type="entry name" value="ATPase domain of HSP90 chaperone/DNA topoisomerase II/histidine kinase"/>
    <property type="match status" value="1"/>
</dbReference>
<evidence type="ECO:0000313" key="3">
    <source>
        <dbReference type="EMBL" id="SEG97187.1"/>
    </source>
</evidence>
<evidence type="ECO:0000313" key="4">
    <source>
        <dbReference type="Proteomes" id="UP000236732"/>
    </source>
</evidence>
<proteinExistence type="predicted"/>
<dbReference type="InterPro" id="IPR050267">
    <property type="entry name" value="Anti-sigma-factor_SerPK"/>
</dbReference>
<sequence length="150" mass="16275">MTFEDLLESRCVASKEAKPYLVDTRLPAEMGSITVARGLARRVLDECDYRGRHEDVLLVVSELVTNALVHGDGSPALRLEGTMTHIRIEVSDSGPALPEPREPGPASGWGLHVVRLLSTGWGISPGERGKVVWCELAARLAPLQVRPSEA</sequence>
<dbReference type="InterPro" id="IPR036890">
    <property type="entry name" value="HATPase_C_sf"/>
</dbReference>
<dbReference type="CDD" id="cd16936">
    <property type="entry name" value="HATPase_RsbW-like"/>
    <property type="match status" value="1"/>
</dbReference>
<dbReference type="GO" id="GO:0004674">
    <property type="term" value="F:protein serine/threonine kinase activity"/>
    <property type="evidence" value="ECO:0007669"/>
    <property type="project" value="UniProtKB-KW"/>
</dbReference>
<evidence type="ECO:0000259" key="2">
    <source>
        <dbReference type="Pfam" id="PF13581"/>
    </source>
</evidence>
<dbReference type="EMBL" id="FNVT01000010">
    <property type="protein sequence ID" value="SEG97187.1"/>
    <property type="molecule type" value="Genomic_DNA"/>
</dbReference>
<dbReference type="Proteomes" id="UP000236732">
    <property type="component" value="Unassembled WGS sequence"/>
</dbReference>
<dbReference type="AlphaFoldDB" id="A0A1H6EH67"/>
<dbReference type="Gene3D" id="3.30.565.10">
    <property type="entry name" value="Histidine kinase-like ATPase, C-terminal domain"/>
    <property type="match status" value="1"/>
</dbReference>
<evidence type="ECO:0000256" key="1">
    <source>
        <dbReference type="ARBA" id="ARBA00022527"/>
    </source>
</evidence>
<accession>A0A1H6EH67</accession>
<reference evidence="3 4" key="1">
    <citation type="submission" date="2016-10" db="EMBL/GenBank/DDBJ databases">
        <authorList>
            <person name="de Groot N.N."/>
        </authorList>
    </citation>
    <scope>NUCLEOTIDE SEQUENCE [LARGE SCALE GENOMIC DNA]</scope>
    <source>
        <strain evidence="3 4">CGMCC 4.7037</strain>
    </source>
</reference>
<keyword evidence="4" id="KW-1185">Reference proteome</keyword>
<dbReference type="InterPro" id="IPR003594">
    <property type="entry name" value="HATPase_dom"/>
</dbReference>
<protein>
    <submittedName>
        <fullName evidence="3">Histidine kinase-like ATPase domain-containing protein</fullName>
    </submittedName>
</protein>
<dbReference type="Pfam" id="PF13581">
    <property type="entry name" value="HATPase_c_2"/>
    <property type="match status" value="1"/>
</dbReference>
<keyword evidence="3" id="KW-0418">Kinase</keyword>
<feature type="domain" description="Histidine kinase/HSP90-like ATPase" evidence="2">
    <location>
        <begin position="34"/>
        <end position="133"/>
    </location>
</feature>
<organism evidence="3 4">
    <name type="scientific">Nonomuraea solani</name>
    <dbReference type="NCBI Taxonomy" id="1144553"/>
    <lineage>
        <taxon>Bacteria</taxon>
        <taxon>Bacillati</taxon>
        <taxon>Actinomycetota</taxon>
        <taxon>Actinomycetes</taxon>
        <taxon>Streptosporangiales</taxon>
        <taxon>Streptosporangiaceae</taxon>
        <taxon>Nonomuraea</taxon>
    </lineage>
</organism>
<dbReference type="PANTHER" id="PTHR35526:SF3">
    <property type="entry name" value="ANTI-SIGMA-F FACTOR RSBW"/>
    <property type="match status" value="1"/>
</dbReference>
<keyword evidence="3" id="KW-0808">Transferase</keyword>